<proteinExistence type="inferred from homology"/>
<reference evidence="7 8" key="1">
    <citation type="submission" date="2023-03" db="EMBL/GenBank/DDBJ databases">
        <title>Roseibium porphyridii sp. nov. and Roseibium rhodosorbium sp. nov. isolated from marine algae, Porphyridium cruentum and Rhodosorus marinus, respectively.</title>
        <authorList>
            <person name="Lee M.W."/>
            <person name="Choi B.J."/>
            <person name="Lee J.K."/>
            <person name="Choi D.G."/>
            <person name="Baek J.H."/>
            <person name="Bayburt H."/>
            <person name="Kim J.M."/>
            <person name="Han D.M."/>
            <person name="Kim K.H."/>
            <person name="Jeon C.O."/>
        </authorList>
    </citation>
    <scope>NUCLEOTIDE SEQUENCE [LARGE SCALE GENOMIC DNA]</scope>
    <source>
        <strain evidence="7 8">KMA01</strain>
    </source>
</reference>
<comment type="similarity">
    <text evidence="5">Belongs to the UbiX/PAD1 family.</text>
</comment>
<accession>A0ABY8F1Y2</accession>
<feature type="binding site" evidence="5">
    <location>
        <position position="126"/>
    </location>
    <ligand>
        <name>FMN</name>
        <dbReference type="ChEBI" id="CHEBI:58210"/>
    </ligand>
</feature>
<dbReference type="Gene3D" id="3.40.50.1950">
    <property type="entry name" value="Flavin prenyltransferase-like"/>
    <property type="match status" value="1"/>
</dbReference>
<feature type="binding site" evidence="5">
    <location>
        <position position="39"/>
    </location>
    <ligand>
        <name>FMN</name>
        <dbReference type="ChEBI" id="CHEBI:58210"/>
    </ligand>
</feature>
<dbReference type="InterPro" id="IPR004507">
    <property type="entry name" value="UbiX-like"/>
</dbReference>
<feature type="domain" description="Flavoprotein" evidence="6">
    <location>
        <begin position="6"/>
        <end position="168"/>
    </location>
</feature>
<keyword evidence="1 5" id="KW-0637">Prenyltransferase</keyword>
<evidence type="ECO:0000256" key="4">
    <source>
        <dbReference type="ARBA" id="ARBA00022679"/>
    </source>
</evidence>
<evidence type="ECO:0000256" key="5">
    <source>
        <dbReference type="HAMAP-Rule" id="MF_01984"/>
    </source>
</evidence>
<keyword evidence="2 5" id="KW-0285">Flavoprotein</keyword>
<evidence type="ECO:0000313" key="7">
    <source>
        <dbReference type="EMBL" id="WFE89498.1"/>
    </source>
</evidence>
<evidence type="ECO:0000313" key="8">
    <source>
        <dbReference type="Proteomes" id="UP001209803"/>
    </source>
</evidence>
<name>A0ABY8F1Y2_9HYPH</name>
<dbReference type="EC" id="2.5.1.129" evidence="5"/>
<dbReference type="EMBL" id="CP120863">
    <property type="protein sequence ID" value="WFE89498.1"/>
    <property type="molecule type" value="Genomic_DNA"/>
</dbReference>
<dbReference type="GO" id="GO:0106141">
    <property type="term" value="F:flavin prenyltransferase activity"/>
    <property type="evidence" value="ECO:0007669"/>
    <property type="project" value="UniProtKB-EC"/>
</dbReference>
<dbReference type="NCBIfam" id="NF004685">
    <property type="entry name" value="PRK06029.1"/>
    <property type="match status" value="1"/>
</dbReference>
<feature type="binding site" evidence="5">
    <location>
        <position position="172"/>
    </location>
    <ligand>
        <name>dimethylallyl phosphate</name>
        <dbReference type="ChEBI" id="CHEBI:88052"/>
    </ligand>
</feature>
<dbReference type="Proteomes" id="UP001209803">
    <property type="component" value="Chromosome"/>
</dbReference>
<dbReference type="InterPro" id="IPR003382">
    <property type="entry name" value="Flavoprotein"/>
</dbReference>
<feature type="binding site" evidence="5">
    <location>
        <position position="156"/>
    </location>
    <ligand>
        <name>dimethylallyl phosphate</name>
        <dbReference type="ChEBI" id="CHEBI:88052"/>
    </ligand>
</feature>
<comment type="function">
    <text evidence="5">Flavin prenyltransferase that catalyzes the synthesis of the prenylated FMN cofactor (prenyl-FMN) for 4-hydroxy-3-polyprenylbenzoic acid decarboxylase UbiD. The prenyltransferase is metal-independent and links a dimethylallyl moiety from dimethylallyl monophosphate (DMAP) to the flavin N5 and C6 atoms of FMN.</text>
</comment>
<comment type="catalytic activity">
    <reaction evidence="5">
        <text>dimethylallyl phosphate + FMNH2 = prenylated FMNH2 + phosphate</text>
        <dbReference type="Rhea" id="RHEA:37743"/>
        <dbReference type="ChEBI" id="CHEBI:43474"/>
        <dbReference type="ChEBI" id="CHEBI:57618"/>
        <dbReference type="ChEBI" id="CHEBI:87467"/>
        <dbReference type="ChEBI" id="CHEBI:88052"/>
        <dbReference type="EC" id="2.5.1.129"/>
    </reaction>
</comment>
<feature type="binding site" evidence="5">
    <location>
        <begin position="91"/>
        <end position="94"/>
    </location>
    <ligand>
        <name>FMN</name>
        <dbReference type="ChEBI" id="CHEBI:58210"/>
    </ligand>
</feature>
<keyword evidence="4 5" id="KW-0808">Transferase</keyword>
<dbReference type="SUPFAM" id="SSF52507">
    <property type="entry name" value="Homo-oligomeric flavin-containing Cys decarboxylases, HFCD"/>
    <property type="match status" value="1"/>
</dbReference>
<protein>
    <recommendedName>
        <fullName evidence="5">Flavin prenyltransferase UbiX</fullName>
        <ecNumber evidence="5">2.5.1.129</ecNumber>
    </recommendedName>
</protein>
<organism evidence="7 8">
    <name type="scientific">Roseibium porphyridii</name>
    <dbReference type="NCBI Taxonomy" id="2866279"/>
    <lineage>
        <taxon>Bacteria</taxon>
        <taxon>Pseudomonadati</taxon>
        <taxon>Pseudomonadota</taxon>
        <taxon>Alphaproteobacteria</taxon>
        <taxon>Hyphomicrobiales</taxon>
        <taxon>Stappiaceae</taxon>
        <taxon>Roseibium</taxon>
    </lineage>
</organism>
<evidence type="ECO:0000256" key="1">
    <source>
        <dbReference type="ARBA" id="ARBA00022602"/>
    </source>
</evidence>
<dbReference type="RefSeq" id="WP_265680354.1">
    <property type="nucleotide sequence ID" value="NZ_CP120863.1"/>
</dbReference>
<evidence type="ECO:0000256" key="2">
    <source>
        <dbReference type="ARBA" id="ARBA00022630"/>
    </source>
</evidence>
<evidence type="ECO:0000259" key="6">
    <source>
        <dbReference type="Pfam" id="PF02441"/>
    </source>
</evidence>
<comment type="caution">
    <text evidence="5">Lacks conserved residue(s) required for the propagation of feature annotation.</text>
</comment>
<keyword evidence="3 5" id="KW-0288">FMN</keyword>
<sequence length="206" mass="21844">MTSSRRVIIGISGASGAAIALEMLRVLAALQVERYVIVTRGAEHTINHELGPDGREQIGALATVEHPQSDLFAPVASGSYVMDAMLVAPCSMRSLASIAYGTGEGLLCRAADVTLKERRPLVLLAREAPLHEGHLEAMLKVTRMGAIVSPPVPPFYAGLTDLDDLVRQTAARALATAGIDPQTNLRRWQGATEQVVSPLLKGSESA</sequence>
<evidence type="ECO:0000256" key="3">
    <source>
        <dbReference type="ARBA" id="ARBA00022643"/>
    </source>
</evidence>
<dbReference type="InterPro" id="IPR036551">
    <property type="entry name" value="Flavin_trans-like"/>
</dbReference>
<gene>
    <name evidence="5" type="primary">ubiX</name>
    <name evidence="7" type="ORF">K1718_25650</name>
</gene>
<dbReference type="NCBIfam" id="TIGR00421">
    <property type="entry name" value="ubiX_pad"/>
    <property type="match status" value="1"/>
</dbReference>
<dbReference type="Pfam" id="PF02441">
    <property type="entry name" value="Flavoprotein"/>
    <property type="match status" value="1"/>
</dbReference>
<keyword evidence="8" id="KW-1185">Reference proteome</keyword>
<dbReference type="HAMAP" id="MF_01984">
    <property type="entry name" value="ubiX_pad"/>
    <property type="match status" value="1"/>
</dbReference>
<feature type="binding site" evidence="5">
    <location>
        <begin position="13"/>
        <end position="15"/>
    </location>
    <ligand>
        <name>FMN</name>
        <dbReference type="ChEBI" id="CHEBI:58210"/>
    </ligand>
</feature>